<sequence>MFNWENIIFHPIQLVKTELIKLRTEKLKDIEPFKFRNIPFLLEVKSWSEAIDNANGNMYVALRLGATEENEKIFEIEVVYKGSCINNDATISKDDFQKFLEIQSVRFLWPYLREVVSDVMSKMGLIPQPLPTIDILNTLKKNMNSGEIDKDERSNK</sequence>
<dbReference type="AlphaFoldDB" id="E4SAD6"/>
<organism evidence="2 3">
    <name type="scientific">Caldicellulosiruptor acetigenus (strain ATCC 700853 / DSM 12137 / I77R1B)</name>
    <name type="common">Caldicellulosiruptor kristjanssonii</name>
    <dbReference type="NCBI Taxonomy" id="632335"/>
    <lineage>
        <taxon>Bacteria</taxon>
        <taxon>Bacillati</taxon>
        <taxon>Bacillota</taxon>
        <taxon>Bacillota incertae sedis</taxon>
        <taxon>Caldicellulosiruptorales</taxon>
        <taxon>Caldicellulosiruptoraceae</taxon>
        <taxon>Caldicellulosiruptor</taxon>
    </lineage>
</organism>
<dbReference type="EMBL" id="CP002326">
    <property type="protein sequence ID" value="ADQ41161.1"/>
    <property type="molecule type" value="Genomic_DNA"/>
</dbReference>
<dbReference type="KEGG" id="cki:Calkr_1670"/>
<dbReference type="RefSeq" id="WP_013432921.1">
    <property type="nucleotide sequence ID" value="NC_014721.1"/>
</dbReference>
<name>E4SAD6_CALA7</name>
<dbReference type="InterPro" id="IPR035958">
    <property type="entry name" value="SecB-like_sf"/>
</dbReference>
<dbReference type="OrthoDB" id="2112296at2"/>
<dbReference type="STRING" id="632335.Calkr_1670"/>
<dbReference type="SUPFAM" id="SSF54611">
    <property type="entry name" value="SecB-like"/>
    <property type="match status" value="1"/>
</dbReference>
<reference key="1">
    <citation type="submission" date="2010-11" db="EMBL/GenBank/DDBJ databases">
        <title>Complete sequence of chromosome of Caldicellulosiruptor kristjanssonii 177R1B.</title>
        <authorList>
            <consortium name="US DOE Joint Genome Institute"/>
            <person name="Lucas S."/>
            <person name="Copeland A."/>
            <person name="Lapidus A."/>
            <person name="Cheng J.-F."/>
            <person name="Bruce D."/>
            <person name="Goodwin L."/>
            <person name="Pitluck S."/>
            <person name="Davenport K."/>
            <person name="Detter J.C."/>
            <person name="Han C."/>
            <person name="Tapia R."/>
            <person name="Land M."/>
            <person name="Hauser L."/>
            <person name="Jeffries C."/>
            <person name="Kyrpides N."/>
            <person name="Ivanova N."/>
            <person name="Mikhailova N."/>
            <person name="Blumer-Schuette S.E."/>
            <person name="Kelly R.M."/>
            <person name="Woyke T."/>
        </authorList>
    </citation>
    <scope>NUCLEOTIDE SEQUENCE</scope>
    <source>
        <strain>177R1B</strain>
    </source>
</reference>
<evidence type="ECO:0000313" key="2">
    <source>
        <dbReference type="EMBL" id="ADQ41161.1"/>
    </source>
</evidence>
<dbReference type="eggNOG" id="COG1952">
    <property type="taxonomic scope" value="Bacteria"/>
</dbReference>
<accession>E4SAD6</accession>
<evidence type="ECO:0000313" key="3">
    <source>
        <dbReference type="Proteomes" id="UP000009256"/>
    </source>
</evidence>
<dbReference type="Proteomes" id="UP000009256">
    <property type="component" value="Chromosome"/>
</dbReference>
<gene>
    <name evidence="2" type="ordered locus">Calkr_1670</name>
</gene>
<dbReference type="GO" id="GO:0015031">
    <property type="term" value="P:protein transport"/>
    <property type="evidence" value="ECO:0007669"/>
    <property type="project" value="InterPro"/>
</dbReference>
<dbReference type="InterPro" id="IPR003708">
    <property type="entry name" value="SecB"/>
</dbReference>
<dbReference type="HOGENOM" id="CLU_1683337_0_0_9"/>
<dbReference type="Pfam" id="PF02556">
    <property type="entry name" value="SecB"/>
    <property type="match status" value="1"/>
</dbReference>
<reference evidence="2 3" key="2">
    <citation type="journal article" date="2011" name="J. Bacteriol.">
        <title>Complete genome sequences for the anaerobic, extremely thermophilic plant biomass-degrading bacteria Caldicellulosiruptor hydrothermalis, Caldicellulosiruptor kristjanssonii, Caldicellulosiruptor kronotskyensis, Caldicellulosiruptor owensenis, and Caldicellulosiruptor lactoaceticus.</title>
        <authorList>
            <person name="Blumer-Schuette S.E."/>
            <person name="Ozdemir I."/>
            <person name="Mistry D."/>
            <person name="Lucas S."/>
            <person name="Lapidus A."/>
            <person name="Cheng J.F."/>
            <person name="Goodwin L.A."/>
            <person name="Pitluck S."/>
            <person name="Land M.L."/>
            <person name="Hauser L.J."/>
            <person name="Woyke T."/>
            <person name="Mikhailova N."/>
            <person name="Pati A."/>
            <person name="Kyrpides N.C."/>
            <person name="Ivanova N."/>
            <person name="Detter J.C."/>
            <person name="Walston-Davenport K."/>
            <person name="Han S."/>
            <person name="Adams M.W."/>
            <person name="Kelly R.M."/>
        </authorList>
    </citation>
    <scope>NUCLEOTIDE SEQUENCE [LARGE SCALE GENOMIC DNA]</scope>
    <source>
        <strain evidence="3">ATCC 700853 / DSM 12137 / I77R1B</strain>
    </source>
</reference>
<comment type="similarity">
    <text evidence="1">Belongs to the SecB family.</text>
</comment>
<dbReference type="Gene3D" id="3.10.420.10">
    <property type="entry name" value="SecB-like"/>
    <property type="match status" value="1"/>
</dbReference>
<evidence type="ECO:0000256" key="1">
    <source>
        <dbReference type="ARBA" id="ARBA00009990"/>
    </source>
</evidence>
<dbReference type="GO" id="GO:0051262">
    <property type="term" value="P:protein tetramerization"/>
    <property type="evidence" value="ECO:0007669"/>
    <property type="project" value="InterPro"/>
</dbReference>
<dbReference type="GO" id="GO:0051082">
    <property type="term" value="F:unfolded protein binding"/>
    <property type="evidence" value="ECO:0007669"/>
    <property type="project" value="InterPro"/>
</dbReference>
<evidence type="ECO:0008006" key="4">
    <source>
        <dbReference type="Google" id="ProtNLM"/>
    </source>
</evidence>
<protein>
    <recommendedName>
        <fullName evidence="4">Preprotein translocase subunit SecB</fullName>
    </recommendedName>
</protein>
<keyword evidence="3" id="KW-1185">Reference proteome</keyword>
<proteinExistence type="inferred from homology"/>